<dbReference type="Pfam" id="PF05699">
    <property type="entry name" value="Dimer_Tnp_hAT"/>
    <property type="match status" value="1"/>
</dbReference>
<evidence type="ECO:0000313" key="5">
    <source>
        <dbReference type="Proteomes" id="UP001415857"/>
    </source>
</evidence>
<dbReference type="InterPro" id="IPR012337">
    <property type="entry name" value="RNaseH-like_sf"/>
</dbReference>
<dbReference type="Pfam" id="PF14372">
    <property type="entry name" value="hAT-like_RNase-H"/>
    <property type="match status" value="1"/>
</dbReference>
<dbReference type="InterPro" id="IPR008906">
    <property type="entry name" value="HATC_C_dom"/>
</dbReference>
<dbReference type="PANTHER" id="PTHR23272">
    <property type="entry name" value="BED FINGER-RELATED"/>
    <property type="match status" value="1"/>
</dbReference>
<dbReference type="GO" id="GO:0046983">
    <property type="term" value="F:protein dimerization activity"/>
    <property type="evidence" value="ECO:0007669"/>
    <property type="project" value="InterPro"/>
</dbReference>
<name>A0AAP0X3F7_LIQFO</name>
<sequence length="583" mass="67540">MLGENEIDEANDSKVREETCSHETEDDASDDGDSVSDDGNTFSSNPVTSVNDNEIASDVEKARDALAKLICFEEMPPLATTKFLHELNPKLEVGFHTVEADCLEIYEEEREKIKEVLRDFDGQISLSVEISWYEKRYCVFYDYMCLRAHFIDDSWNLKNWVLNFRHIRHPFEVQGATLESLKGWDVENKISTLTMVNPDDYDETFEVVKDHIQSKKELQLNGQLFCVYCCGDFISLMVQDAFNEIREIIDTVSELYSFGKSLPLWYLTNSRLKDALELESMGEFSSKDVTDHYKVPSADEWNKVRGICKLVDSIYEVANALFETKHITSNVYLHHLQELQAILTQESSNSDSFIRTVVEKMQQKFDKYWKDMFLVLTIATVMDPRYKMKYIEFSSSKFEGSDGNSQVRVLEAIHSLYDDYVTRFSGKGNSTSSTQEEYSPSHIEEGCCNSTVVFSDLQEYQQFIQCTSPPPRSDLDWYLKEPVLPWSQDFNALSWWRAASPKYPILSRMARDFLAIPISLATSFEAFYTQKREADRRIISLKPALMNALMCTRSWYKSTENSNGVWTSFWWSSYIFLDIKLNL</sequence>
<evidence type="ECO:0000256" key="1">
    <source>
        <dbReference type="SAM" id="MobiDB-lite"/>
    </source>
</evidence>
<organism evidence="4 5">
    <name type="scientific">Liquidambar formosana</name>
    <name type="common">Formosan gum</name>
    <dbReference type="NCBI Taxonomy" id="63359"/>
    <lineage>
        <taxon>Eukaryota</taxon>
        <taxon>Viridiplantae</taxon>
        <taxon>Streptophyta</taxon>
        <taxon>Embryophyta</taxon>
        <taxon>Tracheophyta</taxon>
        <taxon>Spermatophyta</taxon>
        <taxon>Magnoliopsida</taxon>
        <taxon>eudicotyledons</taxon>
        <taxon>Gunneridae</taxon>
        <taxon>Pentapetalae</taxon>
        <taxon>Saxifragales</taxon>
        <taxon>Altingiaceae</taxon>
        <taxon>Liquidambar</taxon>
    </lineage>
</organism>
<proteinExistence type="predicted"/>
<reference evidence="4 5" key="1">
    <citation type="journal article" date="2024" name="Plant J.">
        <title>Genome sequences and population genomics reveal climatic adaptation and genomic divergence between two closely related sweetgum species.</title>
        <authorList>
            <person name="Xu W.Q."/>
            <person name="Ren C.Q."/>
            <person name="Zhang X.Y."/>
            <person name="Comes H.P."/>
            <person name="Liu X.H."/>
            <person name="Li Y.G."/>
            <person name="Kettle C.J."/>
            <person name="Jalonen R."/>
            <person name="Gaisberger H."/>
            <person name="Ma Y.Z."/>
            <person name="Qiu Y.X."/>
        </authorList>
    </citation>
    <scope>NUCLEOTIDE SEQUENCE [LARGE SCALE GENOMIC DNA]</scope>
    <source>
        <strain evidence="4">Hangzhou</strain>
    </source>
</reference>
<feature type="region of interest" description="Disordered" evidence="1">
    <location>
        <begin position="1"/>
        <end position="55"/>
    </location>
</feature>
<evidence type="ECO:0000313" key="4">
    <source>
        <dbReference type="EMBL" id="KAK9288476.1"/>
    </source>
</evidence>
<comment type="caution">
    <text evidence="4">The sequence shown here is derived from an EMBL/GenBank/DDBJ whole genome shotgun (WGS) entry which is preliminary data.</text>
</comment>
<feature type="domain" description="HAT C-terminal dimerisation" evidence="2">
    <location>
        <begin position="474"/>
        <end position="556"/>
    </location>
</feature>
<protein>
    <recommendedName>
        <fullName evidence="6">Zinc finger BED domain-containing protein RICESLEEPER 2-like</fullName>
    </recommendedName>
</protein>
<feature type="domain" description="hAT-like transposase RNase-H fold" evidence="3">
    <location>
        <begin position="324"/>
        <end position="420"/>
    </location>
</feature>
<dbReference type="InterPro" id="IPR025525">
    <property type="entry name" value="hAT-like_transposase_RNase-H"/>
</dbReference>
<feature type="compositionally biased region" description="Acidic residues" evidence="1">
    <location>
        <begin position="24"/>
        <end position="36"/>
    </location>
</feature>
<feature type="compositionally biased region" description="Basic and acidic residues" evidence="1">
    <location>
        <begin position="11"/>
        <end position="23"/>
    </location>
</feature>
<dbReference type="AlphaFoldDB" id="A0AAP0X3F7"/>
<keyword evidence="5" id="KW-1185">Reference proteome</keyword>
<accession>A0AAP0X3F7</accession>
<dbReference type="PANTHER" id="PTHR23272:SF135">
    <property type="entry name" value="ZINC FINGER BED DOMAIN-CONTAINING PROTEIN DAYSLEEPER-LIKE"/>
    <property type="match status" value="1"/>
</dbReference>
<feature type="compositionally biased region" description="Polar residues" evidence="1">
    <location>
        <begin position="39"/>
        <end position="54"/>
    </location>
</feature>
<feature type="compositionally biased region" description="Acidic residues" evidence="1">
    <location>
        <begin position="1"/>
        <end position="10"/>
    </location>
</feature>
<dbReference type="Proteomes" id="UP001415857">
    <property type="component" value="Unassembled WGS sequence"/>
</dbReference>
<evidence type="ECO:0000259" key="3">
    <source>
        <dbReference type="Pfam" id="PF14372"/>
    </source>
</evidence>
<dbReference type="EMBL" id="JBBPBK010000003">
    <property type="protein sequence ID" value="KAK9288476.1"/>
    <property type="molecule type" value="Genomic_DNA"/>
</dbReference>
<evidence type="ECO:0000259" key="2">
    <source>
        <dbReference type="Pfam" id="PF05699"/>
    </source>
</evidence>
<dbReference type="GO" id="GO:0003677">
    <property type="term" value="F:DNA binding"/>
    <property type="evidence" value="ECO:0007669"/>
    <property type="project" value="InterPro"/>
</dbReference>
<evidence type="ECO:0008006" key="6">
    <source>
        <dbReference type="Google" id="ProtNLM"/>
    </source>
</evidence>
<dbReference type="SUPFAM" id="SSF53098">
    <property type="entry name" value="Ribonuclease H-like"/>
    <property type="match status" value="1"/>
</dbReference>
<gene>
    <name evidence="4" type="ORF">L1049_016933</name>
</gene>